<dbReference type="InterPro" id="IPR050736">
    <property type="entry name" value="Sensor_HK_Regulatory"/>
</dbReference>
<organism evidence="7">
    <name type="scientific">marine sediment metagenome</name>
    <dbReference type="NCBI Taxonomy" id="412755"/>
    <lineage>
        <taxon>unclassified sequences</taxon>
        <taxon>metagenomes</taxon>
        <taxon>ecological metagenomes</taxon>
    </lineage>
</organism>
<reference evidence="7" key="1">
    <citation type="journal article" date="2014" name="Front. Microbiol.">
        <title>High frequency of phylogenetically diverse reductive dehalogenase-homologous genes in deep subseafloor sedimentary metagenomes.</title>
        <authorList>
            <person name="Kawai M."/>
            <person name="Futagami T."/>
            <person name="Toyoda A."/>
            <person name="Takaki Y."/>
            <person name="Nishi S."/>
            <person name="Hori S."/>
            <person name="Arai W."/>
            <person name="Tsubouchi T."/>
            <person name="Morono Y."/>
            <person name="Uchiyama I."/>
            <person name="Ito T."/>
            <person name="Fujiyama A."/>
            <person name="Inagaki F."/>
            <person name="Takami H."/>
        </authorList>
    </citation>
    <scope>NUCLEOTIDE SEQUENCE</scope>
    <source>
        <strain evidence="7">Expedition CK06-06</strain>
    </source>
</reference>
<sequence>VQLLLPPKLEPIRGDRDKLAVVVNNLLGNAIKYTQPDGNVMVGCQVTGDEVVITLKDNGVGIAQADHARVFEKFRRADDPE</sequence>
<evidence type="ECO:0000259" key="6">
    <source>
        <dbReference type="PROSITE" id="PS50109"/>
    </source>
</evidence>
<dbReference type="PANTHER" id="PTHR43711:SF1">
    <property type="entry name" value="HISTIDINE KINASE 1"/>
    <property type="match status" value="1"/>
</dbReference>
<dbReference type="GO" id="GO:0000160">
    <property type="term" value="P:phosphorelay signal transduction system"/>
    <property type="evidence" value="ECO:0007669"/>
    <property type="project" value="UniProtKB-KW"/>
</dbReference>
<evidence type="ECO:0000256" key="2">
    <source>
        <dbReference type="ARBA" id="ARBA00012438"/>
    </source>
</evidence>
<dbReference type="EC" id="2.7.13.3" evidence="2"/>
<keyword evidence="5" id="KW-0902">Two-component regulatory system</keyword>
<dbReference type="InterPro" id="IPR036890">
    <property type="entry name" value="HATPase_C_sf"/>
</dbReference>
<dbReference type="CDD" id="cd00075">
    <property type="entry name" value="HATPase"/>
    <property type="match status" value="1"/>
</dbReference>
<evidence type="ECO:0000313" key="7">
    <source>
        <dbReference type="EMBL" id="GAG41972.1"/>
    </source>
</evidence>
<dbReference type="InterPro" id="IPR005467">
    <property type="entry name" value="His_kinase_dom"/>
</dbReference>
<dbReference type="InterPro" id="IPR003594">
    <property type="entry name" value="HATPase_dom"/>
</dbReference>
<dbReference type="AlphaFoldDB" id="X0Y3T2"/>
<evidence type="ECO:0000256" key="5">
    <source>
        <dbReference type="ARBA" id="ARBA00023012"/>
    </source>
</evidence>
<dbReference type="Pfam" id="PF02518">
    <property type="entry name" value="HATPase_c"/>
    <property type="match status" value="1"/>
</dbReference>
<dbReference type="Gene3D" id="3.30.565.10">
    <property type="entry name" value="Histidine kinase-like ATPase, C-terminal domain"/>
    <property type="match status" value="1"/>
</dbReference>
<feature type="non-terminal residue" evidence="7">
    <location>
        <position position="1"/>
    </location>
</feature>
<feature type="domain" description="Histidine kinase" evidence="6">
    <location>
        <begin position="1"/>
        <end position="81"/>
    </location>
</feature>
<evidence type="ECO:0000256" key="3">
    <source>
        <dbReference type="ARBA" id="ARBA00022679"/>
    </source>
</evidence>
<dbReference type="PROSITE" id="PS50109">
    <property type="entry name" value="HIS_KIN"/>
    <property type="match status" value="1"/>
</dbReference>
<evidence type="ECO:0000256" key="4">
    <source>
        <dbReference type="ARBA" id="ARBA00022777"/>
    </source>
</evidence>
<feature type="non-terminal residue" evidence="7">
    <location>
        <position position="81"/>
    </location>
</feature>
<proteinExistence type="predicted"/>
<comment type="caution">
    <text evidence="7">The sequence shown here is derived from an EMBL/GenBank/DDBJ whole genome shotgun (WGS) entry which is preliminary data.</text>
</comment>
<gene>
    <name evidence="7" type="ORF">S01H1_85564</name>
</gene>
<keyword evidence="4" id="KW-0418">Kinase</keyword>
<dbReference type="EMBL" id="BARS01058820">
    <property type="protein sequence ID" value="GAG41972.1"/>
    <property type="molecule type" value="Genomic_DNA"/>
</dbReference>
<comment type="catalytic activity">
    <reaction evidence="1">
        <text>ATP + protein L-histidine = ADP + protein N-phospho-L-histidine.</text>
        <dbReference type="EC" id="2.7.13.3"/>
    </reaction>
</comment>
<keyword evidence="3" id="KW-0808">Transferase</keyword>
<dbReference type="PANTHER" id="PTHR43711">
    <property type="entry name" value="TWO-COMPONENT HISTIDINE KINASE"/>
    <property type="match status" value="1"/>
</dbReference>
<evidence type="ECO:0000256" key="1">
    <source>
        <dbReference type="ARBA" id="ARBA00000085"/>
    </source>
</evidence>
<name>X0Y3T2_9ZZZZ</name>
<protein>
    <recommendedName>
        <fullName evidence="2">histidine kinase</fullName>
        <ecNumber evidence="2">2.7.13.3</ecNumber>
    </recommendedName>
</protein>
<dbReference type="SUPFAM" id="SSF55874">
    <property type="entry name" value="ATPase domain of HSP90 chaperone/DNA topoisomerase II/histidine kinase"/>
    <property type="match status" value="1"/>
</dbReference>
<accession>X0Y3T2</accession>
<dbReference type="GO" id="GO:0004673">
    <property type="term" value="F:protein histidine kinase activity"/>
    <property type="evidence" value="ECO:0007669"/>
    <property type="project" value="UniProtKB-EC"/>
</dbReference>